<dbReference type="Pfam" id="PF00684">
    <property type="entry name" value="DnaJ_CXXCXGXG"/>
    <property type="match status" value="1"/>
</dbReference>
<comment type="subunit">
    <text evidence="6">Homodimer.</text>
</comment>
<dbReference type="FunFam" id="2.60.260.20:FF:000005">
    <property type="entry name" value="Chaperone protein dnaJ 1, mitochondrial"/>
    <property type="match status" value="1"/>
</dbReference>
<dbReference type="InParanoid" id="R9T8S1"/>
<dbReference type="KEGG" id="mer:MMINT_18060"/>
<feature type="domain" description="J" evidence="8">
    <location>
        <begin position="6"/>
        <end position="72"/>
    </location>
</feature>
<dbReference type="GO" id="GO:0009408">
    <property type="term" value="P:response to heat"/>
    <property type="evidence" value="ECO:0007669"/>
    <property type="project" value="InterPro"/>
</dbReference>
<keyword evidence="4 6" id="KW-0862">Zinc</keyword>
<dbReference type="STRING" id="1295009.MMINT_18060"/>
<evidence type="ECO:0000256" key="4">
    <source>
        <dbReference type="ARBA" id="ARBA00022833"/>
    </source>
</evidence>
<dbReference type="CDD" id="cd10719">
    <property type="entry name" value="DnaJ_zf"/>
    <property type="match status" value="1"/>
</dbReference>
<dbReference type="AlphaFoldDB" id="R9T8S1"/>
<feature type="repeat" description="CXXCXGXG motif" evidence="6">
    <location>
        <begin position="213"/>
        <end position="220"/>
    </location>
</feature>
<comment type="cofactor">
    <cofactor evidence="6">
        <name>Zn(2+)</name>
        <dbReference type="ChEBI" id="CHEBI:29105"/>
    </cofactor>
    <text evidence="6">Binds 2 Zn(2+) ions per monomer.</text>
</comment>
<dbReference type="InterPro" id="IPR036410">
    <property type="entry name" value="HSP_DnaJ_Cys-rich_dom_sf"/>
</dbReference>
<dbReference type="InterPro" id="IPR002939">
    <property type="entry name" value="DnaJ_C"/>
</dbReference>
<dbReference type="NCBIfam" id="TIGR02349">
    <property type="entry name" value="DnaJ_bact"/>
    <property type="match status" value="1"/>
</dbReference>
<feature type="binding site" evidence="6">
    <location>
        <position position="216"/>
    </location>
    <ligand>
        <name>Zn(2+)</name>
        <dbReference type="ChEBI" id="CHEBI:29105"/>
        <label>1</label>
    </ligand>
</feature>
<feature type="repeat" description="CXXCXGXG motif" evidence="6">
    <location>
        <begin position="173"/>
        <end position="180"/>
    </location>
</feature>
<dbReference type="EMBL" id="CP005934">
    <property type="protein sequence ID" value="AGN27090.1"/>
    <property type="molecule type" value="Genomic_DNA"/>
</dbReference>
<dbReference type="PROSITE" id="PS50076">
    <property type="entry name" value="DNAJ_2"/>
    <property type="match status" value="1"/>
</dbReference>
<keyword evidence="5 6" id="KW-0143">Chaperone</keyword>
<evidence type="ECO:0000313" key="11">
    <source>
        <dbReference type="Proteomes" id="UP000014070"/>
    </source>
</evidence>
<dbReference type="SUPFAM" id="SSF46565">
    <property type="entry name" value="Chaperone J-domain"/>
    <property type="match status" value="1"/>
</dbReference>
<comment type="domain">
    <text evidence="6">The J domain is necessary and sufficient to stimulate DnaK ATPase activity. Zinc center 1 plays an important role in the autonomous, DnaK-independent chaperone activity of DnaJ. Zinc center 2 is essential for interaction with DnaK and for DnaJ activity.</text>
</comment>
<evidence type="ECO:0000313" key="10">
    <source>
        <dbReference type="EMBL" id="AGN27090.1"/>
    </source>
</evidence>
<dbReference type="GO" id="GO:0031072">
    <property type="term" value="F:heat shock protein binding"/>
    <property type="evidence" value="ECO:0007669"/>
    <property type="project" value="InterPro"/>
</dbReference>
<feature type="zinc finger region" description="CR-type" evidence="7">
    <location>
        <begin position="144"/>
        <end position="225"/>
    </location>
</feature>
<feature type="repeat" description="CXXCXGXG motif" evidence="6">
    <location>
        <begin position="157"/>
        <end position="164"/>
    </location>
</feature>
<sequence>MSSKRDYYEVLGVTKTATPDEIKKAYRKLARQYHPDVTQEDPKVAEEKFKEVSEAYEVLADEKKRQLYDQYGHAGVDSQFQNGNFTWNDFSHYGDIRDIFGDFGSIFDAIFGGGGSSSSRRQQSQAGRDMRMDIEISLEEAYSGVKRKISVPKFEACTSCNGTGSKGGKQVNCPDCKGTGQARVVQNSGFGQFVSVVPCRKCRGTGRAPGSECEDCDGNGRTQHTAHIEIEIAPGADTGTRLRVPGAGEMGHSGARNGDLYVIVHVREDPAWGRNGADLYKDVEISFAEAALGSEIEVPTLGGGKVSMSVPAGTQPDQTFRLRGSGMPIMNYNGKGDLYVRIKLKVPQRLSAEQKDLLVKFAELDGDKSQFLKFPKKDRKRKR</sequence>
<dbReference type="Gene3D" id="1.10.287.110">
    <property type="entry name" value="DnaJ domain"/>
    <property type="match status" value="1"/>
</dbReference>
<evidence type="ECO:0000259" key="9">
    <source>
        <dbReference type="PROSITE" id="PS51188"/>
    </source>
</evidence>
<keyword evidence="6" id="KW-0963">Cytoplasm</keyword>
<comment type="function">
    <text evidence="6">Participates actively in the response to hyperosmotic and heat shock by preventing the aggregation of stress-denatured proteins and by disaggregating proteins, also in an autonomous, DnaK-independent fashion. Unfolded proteins bind initially to DnaJ; upon interaction with the DnaJ-bound protein, DnaK hydrolyzes its bound ATP, resulting in the formation of a stable complex. GrpE releases ADP from DnaK; ATP binding to DnaK triggers the release of the substrate protein, thus completing the reaction cycle. Several rounds of ATP-dependent interactions between DnaJ, DnaK and GrpE are required for fully efficient folding. Also involved, together with DnaK and GrpE, in the DNA replication of plasmids through activation of initiation proteins.</text>
</comment>
<feature type="binding site" evidence="6">
    <location>
        <position position="157"/>
    </location>
    <ligand>
        <name>Zn(2+)</name>
        <dbReference type="ChEBI" id="CHEBI:29105"/>
        <label>1</label>
    </ligand>
</feature>
<dbReference type="InterPro" id="IPR018253">
    <property type="entry name" value="DnaJ_domain_CS"/>
</dbReference>
<feature type="binding site" evidence="6">
    <location>
        <position position="173"/>
    </location>
    <ligand>
        <name>Zn(2+)</name>
        <dbReference type="ChEBI" id="CHEBI:29105"/>
        <label>2</label>
    </ligand>
</feature>
<dbReference type="Gene3D" id="2.10.230.10">
    <property type="entry name" value="Heat shock protein DnaJ, cysteine-rich domain"/>
    <property type="match status" value="1"/>
</dbReference>
<keyword evidence="1 6" id="KW-0479">Metal-binding</keyword>
<keyword evidence="6" id="KW-0235">DNA replication</keyword>
<dbReference type="PANTHER" id="PTHR43096:SF10">
    <property type="entry name" value="CHAPERONE PROTEIN DNAJ A6, CHLOROPLASTIC"/>
    <property type="match status" value="1"/>
</dbReference>
<comment type="similarity">
    <text evidence="6">Belongs to the DnaJ family.</text>
</comment>
<dbReference type="GO" id="GO:0005737">
    <property type="term" value="C:cytoplasm"/>
    <property type="evidence" value="ECO:0007669"/>
    <property type="project" value="UniProtKB-SubCell"/>
</dbReference>
<dbReference type="InterPro" id="IPR001305">
    <property type="entry name" value="HSP_DnaJ_Cys-rich_dom"/>
</dbReference>
<dbReference type="InterPro" id="IPR001623">
    <property type="entry name" value="DnaJ_domain"/>
</dbReference>
<dbReference type="SUPFAM" id="SSF49493">
    <property type="entry name" value="HSP40/DnaJ peptide-binding domain"/>
    <property type="match status" value="2"/>
</dbReference>
<feature type="repeat" description="CXXCXGXG motif" evidence="6">
    <location>
        <begin position="199"/>
        <end position="206"/>
    </location>
</feature>
<organism evidence="10 11">
    <name type="scientific">Methanomassiliicoccus intestinalis (strain Issoire-Mx1)</name>
    <dbReference type="NCBI Taxonomy" id="1295009"/>
    <lineage>
        <taxon>Archaea</taxon>
        <taxon>Methanobacteriati</taxon>
        <taxon>Thermoplasmatota</taxon>
        <taxon>Thermoplasmata</taxon>
        <taxon>Methanomassiliicoccales</taxon>
        <taxon>Methanomassiliicoccaceae</taxon>
        <taxon>Methanomassiliicoccus</taxon>
    </lineage>
</organism>
<feature type="binding site" evidence="6">
    <location>
        <position position="213"/>
    </location>
    <ligand>
        <name>Zn(2+)</name>
        <dbReference type="ChEBI" id="CHEBI:29105"/>
        <label>1</label>
    </ligand>
</feature>
<evidence type="ECO:0000256" key="3">
    <source>
        <dbReference type="ARBA" id="ARBA00022771"/>
    </source>
</evidence>
<dbReference type="GO" id="GO:0042026">
    <property type="term" value="P:protein refolding"/>
    <property type="evidence" value="ECO:0007669"/>
    <property type="project" value="TreeGrafter"/>
</dbReference>
<dbReference type="Pfam" id="PF00226">
    <property type="entry name" value="DnaJ"/>
    <property type="match status" value="1"/>
</dbReference>
<dbReference type="FunFam" id="1.10.287.110:FF:000034">
    <property type="entry name" value="Chaperone protein DnaJ"/>
    <property type="match status" value="1"/>
</dbReference>
<dbReference type="HOGENOM" id="CLU_017633_0_7_2"/>
<dbReference type="InterPro" id="IPR036869">
    <property type="entry name" value="J_dom_sf"/>
</dbReference>
<dbReference type="InterPro" id="IPR008971">
    <property type="entry name" value="HSP40/DnaJ_pept-bd"/>
</dbReference>
<feature type="domain" description="CR-type" evidence="9">
    <location>
        <begin position="144"/>
        <end position="225"/>
    </location>
</feature>
<dbReference type="GeneID" id="41324160"/>
<evidence type="ECO:0000256" key="1">
    <source>
        <dbReference type="ARBA" id="ARBA00022723"/>
    </source>
</evidence>
<evidence type="ECO:0000259" key="8">
    <source>
        <dbReference type="PROSITE" id="PS50076"/>
    </source>
</evidence>
<dbReference type="Gene3D" id="2.60.260.20">
    <property type="entry name" value="Urease metallochaperone UreE, N-terminal domain"/>
    <property type="match status" value="2"/>
</dbReference>
<dbReference type="GO" id="GO:0008270">
    <property type="term" value="F:zinc ion binding"/>
    <property type="evidence" value="ECO:0007669"/>
    <property type="project" value="UniProtKB-UniRule"/>
</dbReference>
<dbReference type="FunFam" id="2.10.230.10:FF:000001">
    <property type="entry name" value="DnaJ subfamily A member 2"/>
    <property type="match status" value="1"/>
</dbReference>
<keyword evidence="3 6" id="KW-0863">Zinc-finger</keyword>
<name>R9T8S1_METII</name>
<dbReference type="SUPFAM" id="SSF57938">
    <property type="entry name" value="DnaJ/Hsp40 cysteine-rich domain"/>
    <property type="match status" value="1"/>
</dbReference>
<evidence type="ECO:0000256" key="6">
    <source>
        <dbReference type="HAMAP-Rule" id="MF_01152"/>
    </source>
</evidence>
<dbReference type="InterPro" id="IPR012724">
    <property type="entry name" value="DnaJ"/>
</dbReference>
<gene>
    <name evidence="6" type="primary">dnaJ</name>
    <name evidence="10" type="ORF">MMINT_18060</name>
</gene>
<evidence type="ECO:0000256" key="7">
    <source>
        <dbReference type="PROSITE-ProRule" id="PRU00546"/>
    </source>
</evidence>
<keyword evidence="2 6" id="KW-0677">Repeat</keyword>
<dbReference type="Pfam" id="PF01556">
    <property type="entry name" value="DnaJ_C"/>
    <property type="match status" value="1"/>
</dbReference>
<dbReference type="OrthoDB" id="8967at2157"/>
<keyword evidence="6" id="KW-0346">Stress response</keyword>
<dbReference type="SMART" id="SM00271">
    <property type="entry name" value="DnaJ"/>
    <property type="match status" value="1"/>
</dbReference>
<comment type="subcellular location">
    <subcellularLocation>
        <location evidence="6">Cytoplasm</location>
    </subcellularLocation>
</comment>
<dbReference type="PROSITE" id="PS00636">
    <property type="entry name" value="DNAJ_1"/>
    <property type="match status" value="1"/>
</dbReference>
<dbReference type="NCBIfam" id="NF008035">
    <property type="entry name" value="PRK10767.1"/>
    <property type="match status" value="1"/>
</dbReference>
<feature type="binding site" evidence="6">
    <location>
        <position position="160"/>
    </location>
    <ligand>
        <name>Zn(2+)</name>
        <dbReference type="ChEBI" id="CHEBI:29105"/>
        <label>1</label>
    </ligand>
</feature>
<dbReference type="GO" id="GO:0051082">
    <property type="term" value="F:unfolded protein binding"/>
    <property type="evidence" value="ECO:0007669"/>
    <property type="project" value="UniProtKB-UniRule"/>
</dbReference>
<evidence type="ECO:0000256" key="5">
    <source>
        <dbReference type="ARBA" id="ARBA00023186"/>
    </source>
</evidence>
<feature type="binding site" evidence="6">
    <location>
        <position position="176"/>
    </location>
    <ligand>
        <name>Zn(2+)</name>
        <dbReference type="ChEBI" id="CHEBI:29105"/>
        <label>2</label>
    </ligand>
</feature>
<accession>R9T8S1</accession>
<evidence type="ECO:0000256" key="2">
    <source>
        <dbReference type="ARBA" id="ARBA00022737"/>
    </source>
</evidence>
<protein>
    <recommendedName>
        <fullName evidence="6">Chaperone protein DnaJ</fullName>
    </recommendedName>
</protein>
<dbReference type="RefSeq" id="WP_020449615.1">
    <property type="nucleotide sequence ID" value="NC_021353.1"/>
</dbReference>
<dbReference type="Proteomes" id="UP000014070">
    <property type="component" value="Chromosome"/>
</dbReference>
<dbReference type="GO" id="GO:0006260">
    <property type="term" value="P:DNA replication"/>
    <property type="evidence" value="ECO:0007669"/>
    <property type="project" value="UniProtKB-KW"/>
</dbReference>
<dbReference type="PROSITE" id="PS51188">
    <property type="entry name" value="ZF_CR"/>
    <property type="match status" value="1"/>
</dbReference>
<dbReference type="PANTHER" id="PTHR43096">
    <property type="entry name" value="DNAJ HOMOLOG 1, MITOCHONDRIAL-RELATED"/>
    <property type="match status" value="1"/>
</dbReference>
<dbReference type="CDD" id="cd06257">
    <property type="entry name" value="DnaJ"/>
    <property type="match status" value="1"/>
</dbReference>
<feature type="binding site" evidence="6">
    <location>
        <position position="202"/>
    </location>
    <ligand>
        <name>Zn(2+)</name>
        <dbReference type="ChEBI" id="CHEBI:29105"/>
        <label>2</label>
    </ligand>
</feature>
<reference evidence="10 11" key="1">
    <citation type="journal article" date="2013" name="Genome Announc.">
        <title>Genome sequence of 'Candidatus Methanomassiliicoccus intestinalis' Issoire-Mx1, a third thermoplasmatales-related methanogenic archaeon from human feces.</title>
        <authorList>
            <person name="Borrel G."/>
            <person name="Harris H.M."/>
            <person name="Parisot N."/>
            <person name="Gaci N."/>
            <person name="Tottey W."/>
            <person name="Mihajlovski A."/>
            <person name="Deane J."/>
            <person name="Gribaldo S."/>
            <person name="Bardot O."/>
            <person name="Peyretaillade E."/>
            <person name="Peyret P."/>
            <person name="O'Toole P.W."/>
            <person name="Brugere J.F."/>
        </authorList>
    </citation>
    <scope>NUCLEOTIDE SEQUENCE [LARGE SCALE GENOMIC DNA]</scope>
    <source>
        <strain evidence="10 11">Issoire-Mx1</strain>
    </source>
</reference>
<dbReference type="PRINTS" id="PR00625">
    <property type="entry name" value="JDOMAIN"/>
</dbReference>
<dbReference type="HAMAP" id="MF_01152">
    <property type="entry name" value="DnaJ"/>
    <property type="match status" value="1"/>
</dbReference>
<feature type="binding site" evidence="6">
    <location>
        <position position="199"/>
    </location>
    <ligand>
        <name>Zn(2+)</name>
        <dbReference type="ChEBI" id="CHEBI:29105"/>
        <label>2</label>
    </ligand>
</feature>
<dbReference type="CDD" id="cd10747">
    <property type="entry name" value="DnaJ_C"/>
    <property type="match status" value="1"/>
</dbReference>
<dbReference type="GO" id="GO:0005524">
    <property type="term" value="F:ATP binding"/>
    <property type="evidence" value="ECO:0007669"/>
    <property type="project" value="InterPro"/>
</dbReference>
<keyword evidence="11" id="KW-1185">Reference proteome</keyword>
<proteinExistence type="inferred from homology"/>